<keyword evidence="5 8" id="KW-1133">Transmembrane helix</keyword>
<keyword evidence="7" id="KW-0739">Sodium transport</keyword>
<sequence>MEFFMQLFPGIGTFFAVEPVIAVARIVLIVFGFVLACLGFKRTLEPLIMVPMGIGMMAVNCGMMFLTSGTVGNLLLDPLVSDASAIVDAMQVNFLQPIYNLTFSNGLIACLVFMGIGARSEISFLLAKPWSSMIIAIFAEMGTFAALAAGVLAFGLTPEQSAAMATIGGADGPMVLFSSLMMAPELFVPISIIAYLYLSLTYGGYPYIIKLMVPKKYRGIDMYVEVPEVSQKSKFLFIIITCTVLCLLLPVAAPLLLSFFIGMAVKEAKINKYTELLEEGLSYFGTFFLGLILGVLCEASTILNPTVIIILVIGILALAISAVGGLLGGWLMYLVHKAKREDFNPTIGIAGVSCVPTTAKLAQHAAQDENPFAVILPVAMGSNISGVITSAIAAGIFVTTIGMV</sequence>
<comment type="catalytic activity">
    <reaction evidence="7">
        <text>N(6)-carboxybiotinyl-L-lysyl-[protein] + n Na(+)(in) + H(+) = N(6)-biotinyl-L-lysyl-[protein] + n Na(+)(out) + CO2</text>
        <dbReference type="Rhea" id="RHEA:43336"/>
        <dbReference type="Rhea" id="RHEA-COMP:10505"/>
        <dbReference type="Rhea" id="RHEA-COMP:10506"/>
        <dbReference type="ChEBI" id="CHEBI:15378"/>
        <dbReference type="ChEBI" id="CHEBI:16526"/>
        <dbReference type="ChEBI" id="CHEBI:29101"/>
        <dbReference type="ChEBI" id="CHEBI:83144"/>
        <dbReference type="ChEBI" id="CHEBI:83145"/>
        <dbReference type="EC" id="7.2.4.1"/>
    </reaction>
</comment>
<feature type="transmembrane region" description="Helical" evidence="8">
    <location>
        <begin position="235"/>
        <end position="261"/>
    </location>
</feature>
<dbReference type="GO" id="GO:0006814">
    <property type="term" value="P:sodium ion transport"/>
    <property type="evidence" value="ECO:0007669"/>
    <property type="project" value="UniProtKB-UniRule"/>
</dbReference>
<name>A0A096B2I0_FLAPL</name>
<feature type="transmembrane region" description="Helical" evidence="8">
    <location>
        <begin position="130"/>
        <end position="154"/>
    </location>
</feature>
<organism evidence="9 10">
    <name type="scientific">Flavonifractor plautii 1_3_50AFAA</name>
    <dbReference type="NCBI Taxonomy" id="742738"/>
    <lineage>
        <taxon>Bacteria</taxon>
        <taxon>Bacillati</taxon>
        <taxon>Bacillota</taxon>
        <taxon>Clostridia</taxon>
        <taxon>Eubacteriales</taxon>
        <taxon>Oscillospiraceae</taxon>
        <taxon>Flavonifractor</taxon>
    </lineage>
</organism>
<dbReference type="Proteomes" id="UP000029585">
    <property type="component" value="Unassembled WGS sequence"/>
</dbReference>
<keyword evidence="3 8" id="KW-0812">Transmembrane</keyword>
<dbReference type="PANTHER" id="PTHR35806:SF1">
    <property type="entry name" value="OXALOACETATE DECARBOXYLASE BETA CHAIN 2"/>
    <property type="match status" value="1"/>
</dbReference>
<dbReference type="EMBL" id="ADLO01000109">
    <property type="protein sequence ID" value="KGF53563.1"/>
    <property type="molecule type" value="Genomic_DNA"/>
</dbReference>
<evidence type="ECO:0000256" key="4">
    <source>
        <dbReference type="ARBA" id="ARBA00022967"/>
    </source>
</evidence>
<evidence type="ECO:0000313" key="9">
    <source>
        <dbReference type="EMBL" id="KGF53563.1"/>
    </source>
</evidence>
<dbReference type="GO" id="GO:0016829">
    <property type="term" value="F:lyase activity"/>
    <property type="evidence" value="ECO:0007669"/>
    <property type="project" value="InterPro"/>
</dbReference>
<evidence type="ECO:0000256" key="7">
    <source>
        <dbReference type="PIRNR" id="PIRNR015658"/>
    </source>
</evidence>
<feature type="transmembrane region" description="Helical" evidence="8">
    <location>
        <begin position="307"/>
        <end position="333"/>
    </location>
</feature>
<feature type="transmembrane region" description="Helical" evidence="8">
    <location>
        <begin position="98"/>
        <end position="118"/>
    </location>
</feature>
<feature type="transmembrane region" description="Helical" evidence="8">
    <location>
        <begin position="186"/>
        <end position="208"/>
    </location>
</feature>
<dbReference type="EC" id="7.2.4.1" evidence="7"/>
<evidence type="ECO:0000313" key="10">
    <source>
        <dbReference type="Proteomes" id="UP000029585"/>
    </source>
</evidence>
<dbReference type="HOGENOM" id="CLU_036168_0_0_9"/>
<proteinExistence type="predicted"/>
<keyword evidence="7" id="KW-0915">Sodium</keyword>
<dbReference type="NCBIfam" id="TIGR01109">
    <property type="entry name" value="Na_pump_decarbB"/>
    <property type="match status" value="1"/>
</dbReference>
<comment type="subcellular location">
    <subcellularLocation>
        <location evidence="1">Cell membrane</location>
        <topology evidence="1">Multi-pass membrane protein</topology>
    </subcellularLocation>
</comment>
<keyword evidence="2 7" id="KW-1003">Cell membrane</keyword>
<keyword evidence="6 7" id="KW-0472">Membrane</keyword>
<dbReference type="PANTHER" id="PTHR35806">
    <property type="entry name" value="OXALOACETATE DECARBOXYLASE BETA CHAIN 2"/>
    <property type="match status" value="1"/>
</dbReference>
<keyword evidence="7" id="KW-0813">Transport</keyword>
<dbReference type="InterPro" id="IPR017558">
    <property type="entry name" value="Malonate_biotin"/>
</dbReference>
<comment type="caution">
    <text evidence="9">The sequence shown here is derived from an EMBL/GenBank/DDBJ whole genome shotgun (WGS) entry which is preliminary data.</text>
</comment>
<reference evidence="9 10" key="1">
    <citation type="submission" date="2011-08" db="EMBL/GenBank/DDBJ databases">
        <title>The Genome Sequence of Clostridium orbiscindens 1_3_50AFAA.</title>
        <authorList>
            <consortium name="The Broad Institute Genome Sequencing Platform"/>
            <person name="Earl A."/>
            <person name="Ward D."/>
            <person name="Feldgarden M."/>
            <person name="Gevers D."/>
            <person name="Daigneault M."/>
            <person name="Strauss J."/>
            <person name="Allen-Vercoe E."/>
            <person name="Young S.K."/>
            <person name="Zeng Q."/>
            <person name="Gargeya S."/>
            <person name="Fitzgerald M."/>
            <person name="Haas B."/>
            <person name="Abouelleil A."/>
            <person name="Alvarado L."/>
            <person name="Arachchi H.M."/>
            <person name="Berlin A."/>
            <person name="Brown A."/>
            <person name="Chapman S.B."/>
            <person name="Chen Z."/>
            <person name="Dunbar C."/>
            <person name="Freedman E."/>
            <person name="Gearin G."/>
            <person name="Gellesch M."/>
            <person name="Goldberg J."/>
            <person name="Griggs A."/>
            <person name="Gujja S."/>
            <person name="Heiman D."/>
            <person name="Howarth C."/>
            <person name="Larson L."/>
            <person name="Lui A."/>
            <person name="MacDonald P.J.P."/>
            <person name="Montmayeur A."/>
            <person name="Murphy C."/>
            <person name="Neiman D."/>
            <person name="Pearson M."/>
            <person name="Priest M."/>
            <person name="Roberts A."/>
            <person name="Saif S."/>
            <person name="Shea T."/>
            <person name="Shenoy N."/>
            <person name="Sisk P."/>
            <person name="Stolte C."/>
            <person name="Sykes S."/>
            <person name="Wortman J."/>
            <person name="Nusbaum C."/>
            <person name="Birren B."/>
        </authorList>
    </citation>
    <scope>NUCLEOTIDE SEQUENCE [LARGE SCALE GENOMIC DNA]</scope>
    <source>
        <strain evidence="9 10">1_3_50AFAA</strain>
    </source>
</reference>
<evidence type="ECO:0000256" key="3">
    <source>
        <dbReference type="ARBA" id="ARBA00022692"/>
    </source>
</evidence>
<protein>
    <recommendedName>
        <fullName evidence="7">Carboxybiotin decarboxylase</fullName>
        <ecNumber evidence="7">7.2.4.1</ecNumber>
    </recommendedName>
</protein>
<evidence type="ECO:0000256" key="1">
    <source>
        <dbReference type="ARBA" id="ARBA00004651"/>
    </source>
</evidence>
<dbReference type="PIRSF" id="PIRSF015658">
    <property type="entry name" value="MmdB_OadB"/>
    <property type="match status" value="1"/>
</dbReference>
<evidence type="ECO:0000256" key="8">
    <source>
        <dbReference type="SAM" id="Phobius"/>
    </source>
</evidence>
<keyword evidence="7" id="KW-0406">Ion transport</keyword>
<dbReference type="Pfam" id="PF03977">
    <property type="entry name" value="OAD_beta"/>
    <property type="match status" value="1"/>
</dbReference>
<keyword evidence="10" id="KW-1185">Reference proteome</keyword>
<feature type="transmembrane region" description="Helical" evidence="8">
    <location>
        <begin position="20"/>
        <end position="40"/>
    </location>
</feature>
<evidence type="ECO:0000256" key="2">
    <source>
        <dbReference type="ARBA" id="ARBA00022475"/>
    </source>
</evidence>
<accession>A0A096B2I0</accession>
<dbReference type="PATRIC" id="fig|742738.3.peg.3725"/>
<keyword evidence="4" id="KW-1278">Translocase</keyword>
<dbReference type="NCBIfam" id="TIGR03136">
    <property type="entry name" value="malonate_biotin"/>
    <property type="match status" value="1"/>
</dbReference>
<dbReference type="InterPro" id="IPR005661">
    <property type="entry name" value="OadB_MmdB"/>
</dbReference>
<feature type="transmembrane region" description="Helical" evidence="8">
    <location>
        <begin position="384"/>
        <end position="403"/>
    </location>
</feature>
<dbReference type="GO" id="GO:0015451">
    <property type="term" value="F:decarboxylation-driven active transmembrane transporter activity"/>
    <property type="evidence" value="ECO:0007669"/>
    <property type="project" value="UniProtKB-EC"/>
</dbReference>
<feature type="transmembrane region" description="Helical" evidence="8">
    <location>
        <begin position="47"/>
        <end position="66"/>
    </location>
</feature>
<evidence type="ECO:0000256" key="6">
    <source>
        <dbReference type="ARBA" id="ARBA00023136"/>
    </source>
</evidence>
<dbReference type="RefSeq" id="WP_044943035.1">
    <property type="nucleotide sequence ID" value="NZ_KN174167.1"/>
</dbReference>
<dbReference type="eggNOG" id="COG1883">
    <property type="taxonomic scope" value="Bacteria"/>
</dbReference>
<gene>
    <name evidence="9" type="ORF">HMPREF9460_03619</name>
</gene>
<dbReference type="GO" id="GO:0005886">
    <property type="term" value="C:plasma membrane"/>
    <property type="evidence" value="ECO:0007669"/>
    <property type="project" value="UniProtKB-SubCell"/>
</dbReference>
<dbReference type="AlphaFoldDB" id="A0A096B2I0"/>
<evidence type="ECO:0000256" key="5">
    <source>
        <dbReference type="ARBA" id="ARBA00022989"/>
    </source>
</evidence>
<feature type="transmembrane region" description="Helical" evidence="8">
    <location>
        <begin position="281"/>
        <end position="300"/>
    </location>
</feature>
<comment type="function">
    <text evidence="7">Beta subunit of the biotin-dependent malonate decarboxylase multienzyme complex (EC 7.2.4.4). Acts as an integral membrane-bound carboxybiotin protein decarboxylase by releasing the carboxyl group of the carboxylated biotin carrier MADF. The free energy of the decarboxylation reaction is used to pump Na(+) out of the cell.</text>
</comment>